<evidence type="ECO:0000313" key="1">
    <source>
        <dbReference type="EMBL" id="GBO01721.1"/>
    </source>
</evidence>
<evidence type="ECO:0000313" key="2">
    <source>
        <dbReference type="Proteomes" id="UP000499080"/>
    </source>
</evidence>
<dbReference type="Proteomes" id="UP000499080">
    <property type="component" value="Unassembled WGS sequence"/>
</dbReference>
<keyword evidence="2" id="KW-1185">Reference proteome</keyword>
<sequence length="96" mass="10867">MPINLQSDSQPFDGWPKLCYGPTFPEDKQHRRLVGRRMTSLSPSYSRGVCQVIAGDFEAFPRVGSLLQNGNFGRDKITLTQTVDGTHWKDRPQNTD</sequence>
<dbReference type="AlphaFoldDB" id="A0A4Y2TNS8"/>
<gene>
    <name evidence="1" type="ORF">AVEN_193454_1</name>
</gene>
<accession>A0A4Y2TNS8</accession>
<name>A0A4Y2TNS8_ARAVE</name>
<reference evidence="1 2" key="1">
    <citation type="journal article" date="2019" name="Sci. Rep.">
        <title>Orb-weaving spider Araneus ventricosus genome elucidates the spidroin gene catalogue.</title>
        <authorList>
            <person name="Kono N."/>
            <person name="Nakamura H."/>
            <person name="Ohtoshi R."/>
            <person name="Moran D.A.P."/>
            <person name="Shinohara A."/>
            <person name="Yoshida Y."/>
            <person name="Fujiwara M."/>
            <person name="Mori M."/>
            <person name="Tomita M."/>
            <person name="Arakawa K."/>
        </authorList>
    </citation>
    <scope>NUCLEOTIDE SEQUENCE [LARGE SCALE GENOMIC DNA]</scope>
</reference>
<protein>
    <submittedName>
        <fullName evidence="1">Uncharacterized protein</fullName>
    </submittedName>
</protein>
<comment type="caution">
    <text evidence="1">The sequence shown here is derived from an EMBL/GenBank/DDBJ whole genome shotgun (WGS) entry which is preliminary data.</text>
</comment>
<organism evidence="1 2">
    <name type="scientific">Araneus ventricosus</name>
    <name type="common">Orbweaver spider</name>
    <name type="synonym">Epeira ventricosa</name>
    <dbReference type="NCBI Taxonomy" id="182803"/>
    <lineage>
        <taxon>Eukaryota</taxon>
        <taxon>Metazoa</taxon>
        <taxon>Ecdysozoa</taxon>
        <taxon>Arthropoda</taxon>
        <taxon>Chelicerata</taxon>
        <taxon>Arachnida</taxon>
        <taxon>Araneae</taxon>
        <taxon>Araneomorphae</taxon>
        <taxon>Entelegynae</taxon>
        <taxon>Araneoidea</taxon>
        <taxon>Araneidae</taxon>
        <taxon>Araneus</taxon>
    </lineage>
</organism>
<dbReference type="EMBL" id="BGPR01029742">
    <property type="protein sequence ID" value="GBO01721.1"/>
    <property type="molecule type" value="Genomic_DNA"/>
</dbReference>
<proteinExistence type="predicted"/>